<dbReference type="InterPro" id="IPR036259">
    <property type="entry name" value="MFS_trans_sf"/>
</dbReference>
<sequence>MSFTSDESRWADVYLVSGTRAVSVCGDFLAATTLALVLQQRGHGGLAVSGLLVAASLPLALLAPIGGRIADRFDSRTILVAAGLIQSLICVALAFVHQPVAIIGLVALLAAGLAVTQPTLAALIPQMVRPEDLPKASGFNQTAGVIGTLIAPPLAGVLLGQFGARPPLLIDAVSYLALVVAGLAVKTRRRPALTVQTEAAPFRVRDDRLLAIMIGTMAVVMAGVSAINVVEIFFIRDTLHASTTTYGLVSACWAAGMLIGSVLFGRVPRAWITVPVLFLIVAGTCLPAAVGALATSALMLVPLLLVGGIFNAGVNVFVMVIIVGRVRAAAHGRAFAALNGAVQLAGLIGLVAAGPLVERFDPRWLLASAAGIGLVVCLAAIPVARRTADKPSLASPQPRIVTPVTAQG</sequence>
<feature type="transmembrane region" description="Helical" evidence="6">
    <location>
        <begin position="209"/>
        <end position="234"/>
    </location>
</feature>
<dbReference type="CDD" id="cd06173">
    <property type="entry name" value="MFS_MefA_like"/>
    <property type="match status" value="1"/>
</dbReference>
<evidence type="ECO:0000313" key="8">
    <source>
        <dbReference type="EMBL" id="GIE03538.1"/>
    </source>
</evidence>
<evidence type="ECO:0000313" key="9">
    <source>
        <dbReference type="Proteomes" id="UP000637628"/>
    </source>
</evidence>
<feature type="transmembrane region" description="Helical" evidence="6">
    <location>
        <begin position="363"/>
        <end position="384"/>
    </location>
</feature>
<feature type="transmembrane region" description="Helical" evidence="6">
    <location>
        <begin position="143"/>
        <end position="162"/>
    </location>
</feature>
<evidence type="ECO:0000256" key="1">
    <source>
        <dbReference type="ARBA" id="ARBA00004651"/>
    </source>
</evidence>
<protein>
    <submittedName>
        <fullName evidence="8">MFS transporter</fullName>
    </submittedName>
</protein>
<gene>
    <name evidence="8" type="ORF">Adu01nite_48880</name>
</gene>
<feature type="transmembrane region" description="Helical" evidence="6">
    <location>
        <begin position="77"/>
        <end position="96"/>
    </location>
</feature>
<dbReference type="RefSeq" id="WP_203729490.1">
    <property type="nucleotide sequence ID" value="NZ_BAAATX010000006.1"/>
</dbReference>
<evidence type="ECO:0000256" key="3">
    <source>
        <dbReference type="ARBA" id="ARBA00022692"/>
    </source>
</evidence>
<proteinExistence type="predicted"/>
<feature type="transmembrane region" description="Helical" evidence="6">
    <location>
        <begin position="300"/>
        <end position="323"/>
    </location>
</feature>
<evidence type="ECO:0000256" key="5">
    <source>
        <dbReference type="ARBA" id="ARBA00023136"/>
    </source>
</evidence>
<keyword evidence="4 6" id="KW-1133">Transmembrane helix</keyword>
<comment type="subcellular location">
    <subcellularLocation>
        <location evidence="1">Cell membrane</location>
        <topology evidence="1">Multi-pass membrane protein</topology>
    </subcellularLocation>
</comment>
<keyword evidence="5 6" id="KW-0472">Membrane</keyword>
<organism evidence="8 9">
    <name type="scientific">Paractinoplanes durhamensis</name>
    <dbReference type="NCBI Taxonomy" id="113563"/>
    <lineage>
        <taxon>Bacteria</taxon>
        <taxon>Bacillati</taxon>
        <taxon>Actinomycetota</taxon>
        <taxon>Actinomycetes</taxon>
        <taxon>Micromonosporales</taxon>
        <taxon>Micromonosporaceae</taxon>
        <taxon>Paractinoplanes</taxon>
    </lineage>
</organism>
<dbReference type="PANTHER" id="PTHR23513">
    <property type="entry name" value="INTEGRAL MEMBRANE EFFLUX PROTEIN-RELATED"/>
    <property type="match status" value="1"/>
</dbReference>
<feature type="transmembrane region" description="Helical" evidence="6">
    <location>
        <begin position="335"/>
        <end position="357"/>
    </location>
</feature>
<evidence type="ECO:0000259" key="7">
    <source>
        <dbReference type="PROSITE" id="PS50850"/>
    </source>
</evidence>
<dbReference type="Proteomes" id="UP000637628">
    <property type="component" value="Unassembled WGS sequence"/>
</dbReference>
<feature type="domain" description="Major facilitator superfamily (MFS) profile" evidence="7">
    <location>
        <begin position="1"/>
        <end position="385"/>
    </location>
</feature>
<feature type="transmembrane region" description="Helical" evidence="6">
    <location>
        <begin position="44"/>
        <end position="65"/>
    </location>
</feature>
<keyword evidence="9" id="KW-1185">Reference proteome</keyword>
<feature type="transmembrane region" description="Helical" evidence="6">
    <location>
        <begin position="102"/>
        <end position="123"/>
    </location>
</feature>
<dbReference type="PANTHER" id="PTHR23513:SF11">
    <property type="entry name" value="STAPHYLOFERRIN A TRANSPORTER"/>
    <property type="match status" value="1"/>
</dbReference>
<evidence type="ECO:0000256" key="6">
    <source>
        <dbReference type="SAM" id="Phobius"/>
    </source>
</evidence>
<dbReference type="Gene3D" id="1.20.1250.20">
    <property type="entry name" value="MFS general substrate transporter like domains"/>
    <property type="match status" value="1"/>
</dbReference>
<feature type="transmembrane region" description="Helical" evidence="6">
    <location>
        <begin position="168"/>
        <end position="185"/>
    </location>
</feature>
<dbReference type="Pfam" id="PF07690">
    <property type="entry name" value="MFS_1"/>
    <property type="match status" value="2"/>
</dbReference>
<dbReference type="InterPro" id="IPR020846">
    <property type="entry name" value="MFS_dom"/>
</dbReference>
<reference evidence="8 9" key="1">
    <citation type="submission" date="2021-01" db="EMBL/GenBank/DDBJ databases">
        <title>Whole genome shotgun sequence of Actinoplanes durhamensis NBRC 14914.</title>
        <authorList>
            <person name="Komaki H."/>
            <person name="Tamura T."/>
        </authorList>
    </citation>
    <scope>NUCLEOTIDE SEQUENCE [LARGE SCALE GENOMIC DNA]</scope>
    <source>
        <strain evidence="8 9">NBRC 14914</strain>
    </source>
</reference>
<keyword evidence="3 6" id="KW-0812">Transmembrane</keyword>
<name>A0ABQ3Z140_9ACTN</name>
<keyword evidence="2" id="KW-1003">Cell membrane</keyword>
<feature type="transmembrane region" description="Helical" evidence="6">
    <location>
        <begin position="271"/>
        <end position="294"/>
    </location>
</feature>
<dbReference type="InterPro" id="IPR011701">
    <property type="entry name" value="MFS"/>
</dbReference>
<dbReference type="EMBL" id="BOML01000038">
    <property type="protein sequence ID" value="GIE03538.1"/>
    <property type="molecule type" value="Genomic_DNA"/>
</dbReference>
<comment type="caution">
    <text evidence="8">The sequence shown here is derived from an EMBL/GenBank/DDBJ whole genome shotgun (WGS) entry which is preliminary data.</text>
</comment>
<feature type="transmembrane region" description="Helical" evidence="6">
    <location>
        <begin position="21"/>
        <end position="38"/>
    </location>
</feature>
<evidence type="ECO:0000256" key="4">
    <source>
        <dbReference type="ARBA" id="ARBA00022989"/>
    </source>
</evidence>
<feature type="transmembrane region" description="Helical" evidence="6">
    <location>
        <begin position="246"/>
        <end position="264"/>
    </location>
</feature>
<dbReference type="PROSITE" id="PS50850">
    <property type="entry name" value="MFS"/>
    <property type="match status" value="1"/>
</dbReference>
<evidence type="ECO:0000256" key="2">
    <source>
        <dbReference type="ARBA" id="ARBA00022475"/>
    </source>
</evidence>
<accession>A0ABQ3Z140</accession>
<dbReference type="SUPFAM" id="SSF103473">
    <property type="entry name" value="MFS general substrate transporter"/>
    <property type="match status" value="1"/>
</dbReference>